<feature type="region of interest" description="Disordered" evidence="1">
    <location>
        <begin position="142"/>
        <end position="190"/>
    </location>
</feature>
<dbReference type="GeneID" id="63918100"/>
<accession>A0A074VPJ8</accession>
<feature type="compositionally biased region" description="Polar residues" evidence="1">
    <location>
        <begin position="151"/>
        <end position="168"/>
    </location>
</feature>
<reference evidence="2 3" key="1">
    <citation type="journal article" date="2014" name="BMC Genomics">
        <title>Genome sequencing of four Aureobasidium pullulans varieties: biotechnological potential, stress tolerance, and description of new species.</title>
        <authorList>
            <person name="Gostin Ar C."/>
            <person name="Ohm R.A."/>
            <person name="Kogej T."/>
            <person name="Sonjak S."/>
            <person name="Turk M."/>
            <person name="Zajc J."/>
            <person name="Zalar P."/>
            <person name="Grube M."/>
            <person name="Sun H."/>
            <person name="Han J."/>
            <person name="Sharma A."/>
            <person name="Chiniquy J."/>
            <person name="Ngan C.Y."/>
            <person name="Lipzen A."/>
            <person name="Barry K."/>
            <person name="Grigoriev I.V."/>
            <person name="Gunde-Cimerman N."/>
        </authorList>
    </citation>
    <scope>NUCLEOTIDE SEQUENCE [LARGE SCALE GENOMIC DNA]</scope>
    <source>
        <strain evidence="2 3">CBS 110374</strain>
    </source>
</reference>
<dbReference type="HOGENOM" id="CLU_1004654_0_0_1"/>
<protein>
    <submittedName>
        <fullName evidence="2">Uncharacterized protein</fullName>
    </submittedName>
</protein>
<proteinExistence type="predicted"/>
<keyword evidence="3" id="KW-1185">Reference proteome</keyword>
<name>A0A074VPJ8_AURM1</name>
<evidence type="ECO:0000313" key="2">
    <source>
        <dbReference type="EMBL" id="KEQ62443.1"/>
    </source>
</evidence>
<feature type="compositionally biased region" description="Basic and acidic residues" evidence="1">
    <location>
        <begin position="225"/>
        <end position="237"/>
    </location>
</feature>
<dbReference type="AlphaFoldDB" id="A0A074VPJ8"/>
<dbReference type="Proteomes" id="UP000030672">
    <property type="component" value="Unassembled WGS sequence"/>
</dbReference>
<feature type="region of interest" description="Disordered" evidence="1">
    <location>
        <begin position="212"/>
        <end position="257"/>
    </location>
</feature>
<gene>
    <name evidence="2" type="ORF">M437DRAFT_66311</name>
</gene>
<feature type="region of interest" description="Disordered" evidence="1">
    <location>
        <begin position="34"/>
        <end position="105"/>
    </location>
</feature>
<dbReference type="EMBL" id="KL584834">
    <property type="protein sequence ID" value="KEQ62443.1"/>
    <property type="molecule type" value="Genomic_DNA"/>
</dbReference>
<organism evidence="2 3">
    <name type="scientific">Aureobasidium melanogenum (strain CBS 110374)</name>
    <name type="common">Aureobasidium pullulans var. melanogenum</name>
    <dbReference type="NCBI Taxonomy" id="1043003"/>
    <lineage>
        <taxon>Eukaryota</taxon>
        <taxon>Fungi</taxon>
        <taxon>Dikarya</taxon>
        <taxon>Ascomycota</taxon>
        <taxon>Pezizomycotina</taxon>
        <taxon>Dothideomycetes</taxon>
        <taxon>Dothideomycetidae</taxon>
        <taxon>Dothideales</taxon>
        <taxon>Saccotheciaceae</taxon>
        <taxon>Aureobasidium</taxon>
    </lineage>
</organism>
<evidence type="ECO:0000256" key="1">
    <source>
        <dbReference type="SAM" id="MobiDB-lite"/>
    </source>
</evidence>
<sequence>MSTARTTRGHSRLTVFCTTQSHQLQQSYHKACIRRMPSSDQSSTGKKENDKTRETCRRGPEDGYPFIVDEVFKQRRPEPLPEPVTVKRVSRPAGPHRTMKKVAAEPERSALLVGNVAERSTPTQVSSTQIPANNSLALFTGGSKPCPRVSEATSGQKQMKDNSISITSADRPASIHTTMPGAYAESDDGGVELPEQITSENNHDAARKVKAVSITDSSGPGTPEDVSKQNDGGERKLGVQLSYGPGETGAEDSAQEGDKLASIFARLDALNRPRRGD</sequence>
<feature type="compositionally biased region" description="Basic and acidic residues" evidence="1">
    <location>
        <begin position="70"/>
        <end position="79"/>
    </location>
</feature>
<dbReference type="RefSeq" id="XP_040879466.1">
    <property type="nucleotide sequence ID" value="XM_041024727.1"/>
</dbReference>
<evidence type="ECO:0000313" key="3">
    <source>
        <dbReference type="Proteomes" id="UP000030672"/>
    </source>
</evidence>
<feature type="compositionally biased region" description="Basic and acidic residues" evidence="1">
    <location>
        <begin position="45"/>
        <end position="61"/>
    </location>
</feature>